<dbReference type="GO" id="GO:0032263">
    <property type="term" value="P:GMP salvage"/>
    <property type="evidence" value="ECO:0007669"/>
    <property type="project" value="TreeGrafter"/>
</dbReference>
<evidence type="ECO:0000256" key="3">
    <source>
        <dbReference type="ARBA" id="ARBA00004669"/>
    </source>
</evidence>
<evidence type="ECO:0000256" key="15">
    <source>
        <dbReference type="RuleBase" id="RU364099"/>
    </source>
</evidence>
<comment type="subcellular location">
    <subcellularLocation>
        <location evidence="2 15">Cytoplasm</location>
    </subcellularLocation>
</comment>
<comment type="pathway">
    <text evidence="4">Purine metabolism; GMP biosynthesis via salvage pathway; GMP from guanine: step 1/1.</text>
</comment>
<dbReference type="EC" id="2.4.2.8" evidence="15"/>
<dbReference type="InterPro" id="IPR000836">
    <property type="entry name" value="PRTase_dom"/>
</dbReference>
<comment type="catalytic activity">
    <reaction evidence="14">
        <text>IMP + diphosphate = hypoxanthine + 5-phospho-alpha-D-ribose 1-diphosphate</text>
        <dbReference type="Rhea" id="RHEA:17973"/>
        <dbReference type="ChEBI" id="CHEBI:17368"/>
        <dbReference type="ChEBI" id="CHEBI:33019"/>
        <dbReference type="ChEBI" id="CHEBI:58017"/>
        <dbReference type="ChEBI" id="CHEBI:58053"/>
        <dbReference type="EC" id="2.4.2.8"/>
    </reaction>
    <physiologicalReaction direction="right-to-left" evidence="14">
        <dbReference type="Rhea" id="RHEA:17975"/>
    </physiologicalReaction>
</comment>
<comment type="similarity">
    <text evidence="5 15">Belongs to the purine/pyrimidine phosphoribosyltransferase family.</text>
</comment>
<evidence type="ECO:0000256" key="6">
    <source>
        <dbReference type="ARBA" id="ARBA00022490"/>
    </source>
</evidence>
<dbReference type="GO" id="GO:0006166">
    <property type="term" value="P:purine ribonucleoside salvage"/>
    <property type="evidence" value="ECO:0007669"/>
    <property type="project" value="UniProtKB-KW"/>
</dbReference>
<evidence type="ECO:0000256" key="14">
    <source>
        <dbReference type="ARBA" id="ARBA00049402"/>
    </source>
</evidence>
<feature type="region of interest" description="Disordered" evidence="16">
    <location>
        <begin position="1"/>
        <end position="24"/>
    </location>
</feature>
<dbReference type="GO" id="GO:0004422">
    <property type="term" value="F:hypoxanthine phosphoribosyltransferase activity"/>
    <property type="evidence" value="ECO:0007669"/>
    <property type="project" value="InterPro"/>
</dbReference>
<feature type="domain" description="Phosphoribosyltransferase" evidence="17">
    <location>
        <begin position="38"/>
        <end position="183"/>
    </location>
</feature>
<dbReference type="GO" id="GO:0052657">
    <property type="term" value="F:guanine phosphoribosyltransferase activity"/>
    <property type="evidence" value="ECO:0007669"/>
    <property type="project" value="UniProtKB-ARBA"/>
</dbReference>
<dbReference type="NCBIfam" id="TIGR01203">
    <property type="entry name" value="HGPRTase"/>
    <property type="match status" value="1"/>
</dbReference>
<dbReference type="GO" id="GO:0032264">
    <property type="term" value="P:IMP salvage"/>
    <property type="evidence" value="ECO:0007669"/>
    <property type="project" value="UniProtKB-UniPathway"/>
</dbReference>
<evidence type="ECO:0000256" key="10">
    <source>
        <dbReference type="ARBA" id="ARBA00022726"/>
    </source>
</evidence>
<reference evidence="18" key="1">
    <citation type="submission" date="2020-02" db="EMBL/GenBank/DDBJ databases">
        <authorList>
            <person name="Meier V. D."/>
        </authorList>
    </citation>
    <scope>NUCLEOTIDE SEQUENCE</scope>
    <source>
        <strain evidence="18">AVDCRST_MAG77</strain>
    </source>
</reference>
<keyword evidence="8 15" id="KW-0808">Transferase</keyword>
<dbReference type="InterPro" id="IPR005904">
    <property type="entry name" value="Hxn_phspho_trans"/>
</dbReference>
<evidence type="ECO:0000259" key="17">
    <source>
        <dbReference type="Pfam" id="PF00156"/>
    </source>
</evidence>
<dbReference type="GO" id="GO:0006178">
    <property type="term" value="P:guanine salvage"/>
    <property type="evidence" value="ECO:0007669"/>
    <property type="project" value="TreeGrafter"/>
</dbReference>
<evidence type="ECO:0000256" key="12">
    <source>
        <dbReference type="ARBA" id="ARBA00022842"/>
    </source>
</evidence>
<dbReference type="CDD" id="cd06223">
    <property type="entry name" value="PRTases_typeI"/>
    <property type="match status" value="1"/>
</dbReference>
<dbReference type="SUPFAM" id="SSF53271">
    <property type="entry name" value="PRTase-like"/>
    <property type="match status" value="1"/>
</dbReference>
<accession>A0A6J4KBE6</accession>
<keyword evidence="6 15" id="KW-0963">Cytoplasm</keyword>
<keyword evidence="9 15" id="KW-0479">Metal-binding</keyword>
<comment type="cofactor">
    <cofactor evidence="1 15">
        <name>Mg(2+)</name>
        <dbReference type="ChEBI" id="CHEBI:18420"/>
    </cofactor>
</comment>
<keyword evidence="11 15" id="KW-0547">Nucleotide-binding</keyword>
<dbReference type="FunFam" id="3.40.50.2020:FF:000006">
    <property type="entry name" value="Hypoxanthine phosphoribosyltransferase"/>
    <property type="match status" value="1"/>
</dbReference>
<dbReference type="GO" id="GO:0000287">
    <property type="term" value="F:magnesium ion binding"/>
    <property type="evidence" value="ECO:0007669"/>
    <property type="project" value="TreeGrafter"/>
</dbReference>
<keyword evidence="10 15" id="KW-0660">Purine salvage</keyword>
<comment type="catalytic activity">
    <reaction evidence="13">
        <text>GMP + diphosphate = guanine + 5-phospho-alpha-D-ribose 1-diphosphate</text>
        <dbReference type="Rhea" id="RHEA:25424"/>
        <dbReference type="ChEBI" id="CHEBI:16235"/>
        <dbReference type="ChEBI" id="CHEBI:33019"/>
        <dbReference type="ChEBI" id="CHEBI:58017"/>
        <dbReference type="ChEBI" id="CHEBI:58115"/>
        <dbReference type="EC" id="2.4.2.8"/>
    </reaction>
    <physiologicalReaction direction="right-to-left" evidence="13">
        <dbReference type="Rhea" id="RHEA:25426"/>
    </physiologicalReaction>
</comment>
<dbReference type="Gene3D" id="3.40.50.2020">
    <property type="match status" value="1"/>
</dbReference>
<evidence type="ECO:0000256" key="11">
    <source>
        <dbReference type="ARBA" id="ARBA00022741"/>
    </source>
</evidence>
<dbReference type="GO" id="GO:0005829">
    <property type="term" value="C:cytosol"/>
    <property type="evidence" value="ECO:0007669"/>
    <property type="project" value="TreeGrafter"/>
</dbReference>
<proteinExistence type="inferred from homology"/>
<name>A0A6J4KBE6_9CHLR</name>
<keyword evidence="7 15" id="KW-0328">Glycosyltransferase</keyword>
<dbReference type="GO" id="GO:0000166">
    <property type="term" value="F:nucleotide binding"/>
    <property type="evidence" value="ECO:0007669"/>
    <property type="project" value="UniProtKB-KW"/>
</dbReference>
<organism evidence="18">
    <name type="scientific">uncultured Chloroflexota bacterium</name>
    <dbReference type="NCBI Taxonomy" id="166587"/>
    <lineage>
        <taxon>Bacteria</taxon>
        <taxon>Bacillati</taxon>
        <taxon>Chloroflexota</taxon>
        <taxon>environmental samples</taxon>
    </lineage>
</organism>
<dbReference type="Pfam" id="PF00156">
    <property type="entry name" value="Pribosyltran"/>
    <property type="match status" value="1"/>
</dbReference>
<dbReference type="GO" id="GO:0046100">
    <property type="term" value="P:hypoxanthine metabolic process"/>
    <property type="evidence" value="ECO:0007669"/>
    <property type="project" value="TreeGrafter"/>
</dbReference>
<comment type="pathway">
    <text evidence="3 15">Purine metabolism; IMP biosynthesis via salvage pathway; IMP from hypoxanthine: step 1/1.</text>
</comment>
<evidence type="ECO:0000256" key="16">
    <source>
        <dbReference type="SAM" id="MobiDB-lite"/>
    </source>
</evidence>
<dbReference type="AlphaFoldDB" id="A0A6J4KBE6"/>
<dbReference type="UniPathway" id="UPA00591">
    <property type="reaction ID" value="UER00648"/>
</dbReference>
<dbReference type="InterPro" id="IPR050408">
    <property type="entry name" value="HGPRT"/>
</dbReference>
<dbReference type="PANTHER" id="PTHR43340:SF1">
    <property type="entry name" value="HYPOXANTHINE PHOSPHORIBOSYLTRANSFERASE"/>
    <property type="match status" value="1"/>
</dbReference>
<keyword evidence="12 15" id="KW-0460">Magnesium</keyword>
<evidence type="ECO:0000256" key="7">
    <source>
        <dbReference type="ARBA" id="ARBA00022676"/>
    </source>
</evidence>
<dbReference type="EMBL" id="CADCTC010000293">
    <property type="protein sequence ID" value="CAA9300798.1"/>
    <property type="molecule type" value="Genomic_DNA"/>
</dbReference>
<evidence type="ECO:0000256" key="4">
    <source>
        <dbReference type="ARBA" id="ARBA00004676"/>
    </source>
</evidence>
<dbReference type="InterPro" id="IPR029057">
    <property type="entry name" value="PRTase-like"/>
</dbReference>
<evidence type="ECO:0000256" key="5">
    <source>
        <dbReference type="ARBA" id="ARBA00008391"/>
    </source>
</evidence>
<evidence type="ECO:0000256" key="1">
    <source>
        <dbReference type="ARBA" id="ARBA00001946"/>
    </source>
</evidence>
<dbReference type="PANTHER" id="PTHR43340">
    <property type="entry name" value="HYPOXANTHINE-GUANINE PHOSPHORIBOSYLTRANSFERASE"/>
    <property type="match status" value="1"/>
</dbReference>
<gene>
    <name evidence="18" type="ORF">AVDCRST_MAG77-5987</name>
</gene>
<evidence type="ECO:0000313" key="18">
    <source>
        <dbReference type="EMBL" id="CAA9300798.1"/>
    </source>
</evidence>
<sequence>MLPPSSIQATPPAEPPAPSTGATHTHDDIEQVLISEEQLAERVRQLAAELRPLYAGSDLILVGVLKGAIMFMTDLARELRLPLEMDFMAVSSYGNAAQSSGVVRINKDLDTNIEGRNVLLVEDIVDSGHTLRYLLENLNNRNPASLRVCALLDKQAPRKADVPVEHVGFSIPNQFVVGYGLDYAEHYRNLPYIGVLKPAAYS</sequence>
<evidence type="ECO:0000256" key="13">
    <source>
        <dbReference type="ARBA" id="ARBA00048811"/>
    </source>
</evidence>
<evidence type="ECO:0000256" key="2">
    <source>
        <dbReference type="ARBA" id="ARBA00004496"/>
    </source>
</evidence>
<protein>
    <recommendedName>
        <fullName evidence="15">Hypoxanthine phosphoribosyltransferase</fullName>
        <ecNumber evidence="15">2.4.2.8</ecNumber>
    </recommendedName>
</protein>
<evidence type="ECO:0000256" key="9">
    <source>
        <dbReference type="ARBA" id="ARBA00022723"/>
    </source>
</evidence>
<evidence type="ECO:0000256" key="8">
    <source>
        <dbReference type="ARBA" id="ARBA00022679"/>
    </source>
</evidence>